<accession>T1KY90</accession>
<sequence>MYESGLMQIGNCQKLTQSRPLNQFFAILLKMQNMFNQFLNHWSTYLDRRCSKTNLIKDLNTLESSGYFWFACNRGYSQSKTVSKNRIILNIVVDLWSVLATVRFLLLAIFSSDLFKIMLGDHQLGIPGEDAFNLLSFIAASMFLIVHLSIGYLEWNNNFTVIRVFHQIRQLHFNLDKIMGSYNCSNFRRVFFFMSQSHAIMTKVTCVGTAGLFITNMVLFDASKYKNEIISYKQFFFLELIWLAIIIVPMVVLIHNVFWSFTHIILLIVYTSLCLDFLYSSIDSNNQLVPATVLIDIFIKKQNYYYNQLLITERQLSPITLAGYIIGSLMADFALFYGLFIKTGSVLFNVLTITLGIVAFGALTLLNIIAATTVDKVKKCRLMNYWIIRSGQSKTLSSQIKLIAIFERLSTHPVGFFVGRLFVIDNHRFLLFLLENISILLLFITNMTRLWKN</sequence>
<name>T1KY90_TETUR</name>
<evidence type="ECO:0000256" key="1">
    <source>
        <dbReference type="SAM" id="Phobius"/>
    </source>
</evidence>
<protein>
    <recommendedName>
        <fullName evidence="4">Gustatory receptor</fullName>
    </recommendedName>
</protein>
<evidence type="ECO:0000313" key="3">
    <source>
        <dbReference type="Proteomes" id="UP000015104"/>
    </source>
</evidence>
<keyword evidence="3" id="KW-1185">Reference proteome</keyword>
<evidence type="ECO:0008006" key="4">
    <source>
        <dbReference type="Google" id="ProtNLM"/>
    </source>
</evidence>
<feature type="transmembrane region" description="Helical" evidence="1">
    <location>
        <begin position="260"/>
        <end position="279"/>
    </location>
</feature>
<keyword evidence="1" id="KW-0812">Transmembrane</keyword>
<reference evidence="2" key="2">
    <citation type="submission" date="2015-06" db="UniProtKB">
        <authorList>
            <consortium name="EnsemblMetazoa"/>
        </authorList>
    </citation>
    <scope>IDENTIFICATION</scope>
</reference>
<dbReference type="EMBL" id="CAEY01000699">
    <property type="status" value="NOT_ANNOTATED_CDS"/>
    <property type="molecule type" value="Genomic_DNA"/>
</dbReference>
<dbReference type="OrthoDB" id="10530501at2759"/>
<dbReference type="EnsemblMetazoa" id="tetur26g02843.1">
    <property type="protein sequence ID" value="tetur26g02843.1"/>
    <property type="gene ID" value="tetur26g02843"/>
</dbReference>
<dbReference type="Proteomes" id="UP000015104">
    <property type="component" value="Unassembled WGS sequence"/>
</dbReference>
<keyword evidence="1" id="KW-1133">Transmembrane helix</keyword>
<feature type="transmembrane region" description="Helical" evidence="1">
    <location>
        <begin position="346"/>
        <end position="374"/>
    </location>
</feature>
<keyword evidence="1" id="KW-0472">Membrane</keyword>
<feature type="transmembrane region" description="Helical" evidence="1">
    <location>
        <begin position="321"/>
        <end position="340"/>
    </location>
</feature>
<gene>
    <name evidence="2" type="primary">107368325</name>
</gene>
<evidence type="ECO:0000313" key="2">
    <source>
        <dbReference type="EnsemblMetazoa" id="tetur26g02843.1"/>
    </source>
</evidence>
<dbReference type="KEGG" id="tut:107368325"/>
<reference evidence="3" key="1">
    <citation type="submission" date="2011-08" db="EMBL/GenBank/DDBJ databases">
        <authorList>
            <person name="Rombauts S."/>
        </authorList>
    </citation>
    <scope>NUCLEOTIDE SEQUENCE</scope>
    <source>
        <strain evidence="3">London</strain>
    </source>
</reference>
<dbReference type="HOGENOM" id="CLU_661100_0_0_1"/>
<organism evidence="2 3">
    <name type="scientific">Tetranychus urticae</name>
    <name type="common">Two-spotted spider mite</name>
    <dbReference type="NCBI Taxonomy" id="32264"/>
    <lineage>
        <taxon>Eukaryota</taxon>
        <taxon>Metazoa</taxon>
        <taxon>Ecdysozoa</taxon>
        <taxon>Arthropoda</taxon>
        <taxon>Chelicerata</taxon>
        <taxon>Arachnida</taxon>
        <taxon>Acari</taxon>
        <taxon>Acariformes</taxon>
        <taxon>Trombidiformes</taxon>
        <taxon>Prostigmata</taxon>
        <taxon>Eleutherengona</taxon>
        <taxon>Raphignathae</taxon>
        <taxon>Tetranychoidea</taxon>
        <taxon>Tetranychidae</taxon>
        <taxon>Tetranychus</taxon>
    </lineage>
</organism>
<proteinExistence type="predicted"/>
<feature type="transmembrane region" description="Helical" evidence="1">
    <location>
        <begin position="429"/>
        <end position="451"/>
    </location>
</feature>
<dbReference type="AlphaFoldDB" id="T1KY90"/>
<feature type="transmembrane region" description="Helical" evidence="1">
    <location>
        <begin position="131"/>
        <end position="153"/>
    </location>
</feature>
<feature type="transmembrane region" description="Helical" evidence="1">
    <location>
        <begin position="87"/>
        <end position="111"/>
    </location>
</feature>
<feature type="transmembrane region" description="Helical" evidence="1">
    <location>
        <begin position="235"/>
        <end position="254"/>
    </location>
</feature>